<dbReference type="PANTHER" id="PTHR13220">
    <property type="entry name" value="TIMELESS INTERACTING-RELATED"/>
    <property type="match status" value="1"/>
</dbReference>
<keyword evidence="5" id="KW-0236">DNA replication inhibitor</keyword>
<dbReference type="EMBL" id="RCNU01000008">
    <property type="protein sequence ID" value="RWQ94314.1"/>
    <property type="molecule type" value="Genomic_DNA"/>
</dbReference>
<evidence type="ECO:0000313" key="13">
    <source>
        <dbReference type="Proteomes" id="UP000283841"/>
    </source>
</evidence>
<keyword evidence="7 9" id="KW-0131">Cell cycle</keyword>
<feature type="region of interest" description="Disordered" evidence="10">
    <location>
        <begin position="152"/>
        <end position="304"/>
    </location>
</feature>
<sequence>MSDISDGDVRPHNDLFDYDVGLDEVLGEISQRNSAPDAASSNQAAPAQAPGLGLDEEVVVTRKRQPIAKLDESLLLSQKGIPRLRSTAKKLRFKGKGHEFSDAARLLNFYQLWLDDLFPRAKFADGLSMIEKLGHSKRIQVMRRQWIDEGRPDYRREDDSSNQDKSYSVTRVEGTSSDSRDVAAPTAEQNSSGVTDLAQTMETNGAASLERVTTERRRTNAGDDGKLFMSDDEDAGNDTRKNAGGEDMPEEDELDALLAEQETRDDESHHPRHEPAAPDPIEERAPEEDFEDDLEAMADANIPW</sequence>
<evidence type="ECO:0000256" key="3">
    <source>
        <dbReference type="ARBA" id="ARBA00011217"/>
    </source>
</evidence>
<dbReference type="GO" id="GO:0031297">
    <property type="term" value="P:replication fork processing"/>
    <property type="evidence" value="ECO:0007669"/>
    <property type="project" value="UniProtKB-UniRule"/>
</dbReference>
<comment type="function">
    <text evidence="9">Plays an important role in the control of DNA replication and the maintenance of replication fork stability.</text>
</comment>
<keyword evidence="6 9" id="KW-0539">Nucleus</keyword>
<comment type="function">
    <text evidence="8">Forms a fork protection complex (FPC) with TOF1 and which is required for chromosome segregation during meiosis and DNA damage repair. FPC coordinates leading and lagging strand synthesis and moves with the replication fork. FPC stabilizes replication forks in a configuration that is recognized by replication checkpoint sensors.</text>
</comment>
<comment type="subcellular location">
    <subcellularLocation>
        <location evidence="1 9">Nucleus</location>
    </subcellularLocation>
</comment>
<evidence type="ECO:0000256" key="9">
    <source>
        <dbReference type="RuleBase" id="RU366049"/>
    </source>
</evidence>
<dbReference type="Pfam" id="PF07962">
    <property type="entry name" value="Swi3"/>
    <property type="match status" value="1"/>
</dbReference>
<dbReference type="Proteomes" id="UP000283841">
    <property type="component" value="Unassembled WGS sequence"/>
</dbReference>
<comment type="caution">
    <text evidence="12">The sequence shown here is derived from an EMBL/GenBank/DDBJ whole genome shotgun (WGS) entry which is preliminary data.</text>
</comment>
<feature type="region of interest" description="Disordered" evidence="10">
    <location>
        <begin position="31"/>
        <end position="50"/>
    </location>
</feature>
<feature type="compositionally biased region" description="Acidic residues" evidence="10">
    <location>
        <begin position="285"/>
        <end position="296"/>
    </location>
</feature>
<dbReference type="PANTHER" id="PTHR13220:SF11">
    <property type="entry name" value="TIMELESS-INTERACTING PROTEIN"/>
    <property type="match status" value="1"/>
</dbReference>
<evidence type="ECO:0000313" key="12">
    <source>
        <dbReference type="EMBL" id="RWQ94314.1"/>
    </source>
</evidence>
<comment type="subunit">
    <text evidence="3">Component of the fork protection complex (FPC) consisting of TOF1 and CSM3.</text>
</comment>
<dbReference type="GO" id="GO:0003677">
    <property type="term" value="F:DNA binding"/>
    <property type="evidence" value="ECO:0007669"/>
    <property type="project" value="TreeGrafter"/>
</dbReference>
<feature type="compositionally biased region" description="Basic and acidic residues" evidence="10">
    <location>
        <begin position="266"/>
        <end position="284"/>
    </location>
</feature>
<dbReference type="AlphaFoldDB" id="A0A443HR97"/>
<dbReference type="GO" id="GO:0006974">
    <property type="term" value="P:DNA damage response"/>
    <property type="evidence" value="ECO:0007669"/>
    <property type="project" value="UniProtKB-KW"/>
</dbReference>
<dbReference type="STRING" id="264951.A0A443HR97"/>
<feature type="compositionally biased region" description="Polar residues" evidence="10">
    <location>
        <begin position="187"/>
        <end position="206"/>
    </location>
</feature>
<feature type="compositionally biased region" description="Basic and acidic residues" evidence="10">
    <location>
        <begin position="212"/>
        <end position="226"/>
    </location>
</feature>
<gene>
    <name evidence="12" type="ORF">C8Q69DRAFT_405197</name>
</gene>
<proteinExistence type="inferred from homology"/>
<dbReference type="RefSeq" id="XP_028483959.1">
    <property type="nucleotide sequence ID" value="XM_028628065.1"/>
</dbReference>
<evidence type="ECO:0000256" key="7">
    <source>
        <dbReference type="ARBA" id="ARBA00023306"/>
    </source>
</evidence>
<name>A0A443HR97_BYSSP</name>
<evidence type="ECO:0000256" key="6">
    <source>
        <dbReference type="ARBA" id="ARBA00023242"/>
    </source>
</evidence>
<feature type="compositionally biased region" description="Polar residues" evidence="10">
    <location>
        <begin position="163"/>
        <end position="177"/>
    </location>
</feature>
<protein>
    <recommendedName>
        <fullName evidence="9">Chromosome segregation in meiosis protein</fullName>
    </recommendedName>
</protein>
<dbReference type="GO" id="GO:0043111">
    <property type="term" value="P:replication fork arrest"/>
    <property type="evidence" value="ECO:0007669"/>
    <property type="project" value="TreeGrafter"/>
</dbReference>
<accession>A0A443HR97</accession>
<evidence type="ECO:0000259" key="11">
    <source>
        <dbReference type="Pfam" id="PF07962"/>
    </source>
</evidence>
<evidence type="ECO:0000256" key="10">
    <source>
        <dbReference type="SAM" id="MobiDB-lite"/>
    </source>
</evidence>
<dbReference type="InterPro" id="IPR040038">
    <property type="entry name" value="TIPIN/Csm3/Swi3"/>
</dbReference>
<keyword evidence="13" id="KW-1185">Reference proteome</keyword>
<organism evidence="12 13">
    <name type="scientific">Byssochlamys spectabilis</name>
    <name type="common">Paecilomyces variotii</name>
    <dbReference type="NCBI Taxonomy" id="264951"/>
    <lineage>
        <taxon>Eukaryota</taxon>
        <taxon>Fungi</taxon>
        <taxon>Dikarya</taxon>
        <taxon>Ascomycota</taxon>
        <taxon>Pezizomycotina</taxon>
        <taxon>Eurotiomycetes</taxon>
        <taxon>Eurotiomycetidae</taxon>
        <taxon>Eurotiales</taxon>
        <taxon>Thermoascaceae</taxon>
        <taxon>Paecilomyces</taxon>
    </lineage>
</organism>
<dbReference type="GO" id="GO:0031298">
    <property type="term" value="C:replication fork protection complex"/>
    <property type="evidence" value="ECO:0007669"/>
    <property type="project" value="TreeGrafter"/>
</dbReference>
<feature type="domain" description="Chromosome segregation in meiosis protein 3" evidence="11">
    <location>
        <begin position="69"/>
        <end position="150"/>
    </location>
</feature>
<feature type="compositionally biased region" description="Low complexity" evidence="10">
    <location>
        <begin position="33"/>
        <end position="50"/>
    </location>
</feature>
<keyword evidence="4 9" id="KW-0227">DNA damage</keyword>
<dbReference type="InterPro" id="IPR012923">
    <property type="entry name" value="Csm3"/>
</dbReference>
<reference evidence="12 13" key="1">
    <citation type="journal article" date="2018" name="Front. Microbiol.">
        <title>Genomic and genetic insights into a cosmopolitan fungus, Paecilomyces variotii (Eurotiales).</title>
        <authorList>
            <person name="Urquhart A.S."/>
            <person name="Mondo S.J."/>
            <person name="Makela M.R."/>
            <person name="Hane J.K."/>
            <person name="Wiebenga A."/>
            <person name="He G."/>
            <person name="Mihaltcheva S."/>
            <person name="Pangilinan J."/>
            <person name="Lipzen A."/>
            <person name="Barry K."/>
            <person name="de Vries R.P."/>
            <person name="Grigoriev I.V."/>
            <person name="Idnurm A."/>
        </authorList>
    </citation>
    <scope>NUCLEOTIDE SEQUENCE [LARGE SCALE GENOMIC DNA]</scope>
    <source>
        <strain evidence="12 13">CBS 101075</strain>
    </source>
</reference>
<evidence type="ECO:0000256" key="4">
    <source>
        <dbReference type="ARBA" id="ARBA00022763"/>
    </source>
</evidence>
<evidence type="ECO:0000256" key="2">
    <source>
        <dbReference type="ARBA" id="ARBA00006075"/>
    </source>
</evidence>
<evidence type="ECO:0000256" key="8">
    <source>
        <dbReference type="ARBA" id="ARBA00025496"/>
    </source>
</evidence>
<dbReference type="GeneID" id="39597342"/>
<evidence type="ECO:0000256" key="5">
    <source>
        <dbReference type="ARBA" id="ARBA00022880"/>
    </source>
</evidence>
<dbReference type="GO" id="GO:0000076">
    <property type="term" value="P:DNA replication checkpoint signaling"/>
    <property type="evidence" value="ECO:0007669"/>
    <property type="project" value="UniProtKB-UniRule"/>
</dbReference>
<comment type="similarity">
    <text evidence="2 9">Belongs to the CSM3 family.</text>
</comment>
<dbReference type="VEuPathDB" id="FungiDB:C8Q69DRAFT_405197"/>
<evidence type="ECO:0000256" key="1">
    <source>
        <dbReference type="ARBA" id="ARBA00004123"/>
    </source>
</evidence>